<feature type="region of interest" description="Disordered" evidence="1">
    <location>
        <begin position="82"/>
        <end position="101"/>
    </location>
</feature>
<dbReference type="EMBL" id="AGSI01000004">
    <property type="protein sequence ID" value="EIE25496.1"/>
    <property type="molecule type" value="Genomic_DNA"/>
</dbReference>
<dbReference type="Proteomes" id="UP000007264">
    <property type="component" value="Unassembled WGS sequence"/>
</dbReference>
<dbReference type="AlphaFoldDB" id="I0Z4C7"/>
<proteinExistence type="predicted"/>
<reference evidence="2 3" key="1">
    <citation type="journal article" date="2012" name="Genome Biol.">
        <title>The genome of the polar eukaryotic microalga coccomyxa subellipsoidea reveals traits of cold adaptation.</title>
        <authorList>
            <person name="Blanc G."/>
            <person name="Agarkova I."/>
            <person name="Grimwood J."/>
            <person name="Kuo A."/>
            <person name="Brueggeman A."/>
            <person name="Dunigan D."/>
            <person name="Gurnon J."/>
            <person name="Ladunga I."/>
            <person name="Lindquist E."/>
            <person name="Lucas S."/>
            <person name="Pangilinan J."/>
            <person name="Proschold T."/>
            <person name="Salamov A."/>
            <person name="Schmutz J."/>
            <person name="Weeks D."/>
            <person name="Yamada T."/>
            <person name="Claverie J.M."/>
            <person name="Grigoriev I."/>
            <person name="Van Etten J."/>
            <person name="Lomsadze A."/>
            <person name="Borodovsky M."/>
        </authorList>
    </citation>
    <scope>NUCLEOTIDE SEQUENCE [LARGE SCALE GENOMIC DNA]</scope>
    <source>
        <strain evidence="2 3">C-169</strain>
    </source>
</reference>
<organism evidence="2 3">
    <name type="scientific">Coccomyxa subellipsoidea (strain C-169)</name>
    <name type="common">Green microalga</name>
    <dbReference type="NCBI Taxonomy" id="574566"/>
    <lineage>
        <taxon>Eukaryota</taxon>
        <taxon>Viridiplantae</taxon>
        <taxon>Chlorophyta</taxon>
        <taxon>core chlorophytes</taxon>
        <taxon>Trebouxiophyceae</taxon>
        <taxon>Trebouxiophyceae incertae sedis</taxon>
        <taxon>Coccomyxaceae</taxon>
        <taxon>Coccomyxa</taxon>
        <taxon>Coccomyxa subellipsoidea</taxon>
    </lineage>
</organism>
<dbReference type="PANTHER" id="PTHR36403">
    <property type="entry name" value="PROTEIN COFACTOR ASSEMBLY OF COMPLEX C SUBUNIT B CCB2, CHLOROPLASTIC"/>
    <property type="match status" value="1"/>
</dbReference>
<protein>
    <submittedName>
        <fullName evidence="2">Uncharacterized protein</fullName>
    </submittedName>
</protein>
<dbReference type="InterPro" id="IPR044970">
    <property type="entry name" value="CCB2"/>
</dbReference>
<name>I0Z4C7_COCSC</name>
<sequence>MLAGAGFEETDFAVFRFTLGIPGFDDALIPRVVGFIGAALLIVNHLLDQGEATSAQTRTEVLGSLLSAVCIATPNIGSRLQEAQPGRGRIAKSSQTPSDSTQIFQIADDTSDRCKTELAWASYALLRNTNSRGMIVADRGKLWLARGAVGPAAVHGNTPASLLDASRAAAKMSTPDGPLFKVLADRESVYLPDQASIGKAGANSWSLLPENSGSLLIQALRPLPADVQPGDRSSVEGDSGSQTEDTSEQVVLVLLATAVCYDAQLIGKSGGHGPLGTQPCWVPGVPMSRWGTLAHEIPGCNVTEFKAEQAAAAALLGRKLKGAASLLLPLEG</sequence>
<accession>I0Z4C7</accession>
<dbReference type="GeneID" id="17043498"/>
<dbReference type="KEGG" id="csl:COCSUDRAFT_61709"/>
<feature type="compositionally biased region" description="Polar residues" evidence="1">
    <location>
        <begin position="92"/>
        <end position="101"/>
    </location>
</feature>
<dbReference type="eggNOG" id="ENOG502QQM6">
    <property type="taxonomic scope" value="Eukaryota"/>
</dbReference>
<dbReference type="OrthoDB" id="514937at2759"/>
<evidence type="ECO:0000256" key="1">
    <source>
        <dbReference type="SAM" id="MobiDB-lite"/>
    </source>
</evidence>
<dbReference type="RefSeq" id="XP_005650040.1">
    <property type="nucleotide sequence ID" value="XM_005649983.1"/>
</dbReference>
<comment type="caution">
    <text evidence="2">The sequence shown here is derived from an EMBL/GenBank/DDBJ whole genome shotgun (WGS) entry which is preliminary data.</text>
</comment>
<feature type="region of interest" description="Disordered" evidence="1">
    <location>
        <begin position="225"/>
        <end position="246"/>
    </location>
</feature>
<dbReference type="Pfam" id="PF11152">
    <property type="entry name" value="CCB2_CCB4"/>
    <property type="match status" value="1"/>
</dbReference>
<gene>
    <name evidence="2" type="ORF">COCSUDRAFT_61709</name>
</gene>
<keyword evidence="3" id="KW-1185">Reference proteome</keyword>
<evidence type="ECO:0000313" key="3">
    <source>
        <dbReference type="Proteomes" id="UP000007264"/>
    </source>
</evidence>
<evidence type="ECO:0000313" key="2">
    <source>
        <dbReference type="EMBL" id="EIE25496.1"/>
    </source>
</evidence>
<dbReference type="PANTHER" id="PTHR36403:SF1">
    <property type="entry name" value="PROTEIN COFACTOR ASSEMBLY OF COMPLEX C SUBUNIT B CCB2, CHLOROPLASTIC"/>
    <property type="match status" value="1"/>
</dbReference>
<dbReference type="GO" id="GO:0010190">
    <property type="term" value="P:cytochrome b6f complex assembly"/>
    <property type="evidence" value="ECO:0007669"/>
    <property type="project" value="InterPro"/>
</dbReference>
<dbReference type="InterPro" id="IPR021325">
    <property type="entry name" value="CCB2/CCB4"/>
</dbReference>
<dbReference type="STRING" id="574566.I0Z4C7"/>